<evidence type="ECO:0000256" key="1">
    <source>
        <dbReference type="SAM" id="Phobius"/>
    </source>
</evidence>
<keyword evidence="1" id="KW-0472">Membrane</keyword>
<comment type="caution">
    <text evidence="2">The sequence shown here is derived from an EMBL/GenBank/DDBJ whole genome shotgun (WGS) entry which is preliminary data.</text>
</comment>
<name>A0A150JTQ3_HEYCO</name>
<evidence type="ECO:0000313" key="2">
    <source>
        <dbReference type="EMBL" id="KYC60680.1"/>
    </source>
</evidence>
<feature type="transmembrane region" description="Helical" evidence="1">
    <location>
        <begin position="6"/>
        <end position="24"/>
    </location>
</feature>
<accession>A0A150JTQ3</accession>
<protein>
    <submittedName>
        <fullName evidence="2">Uncharacterized protein</fullName>
    </submittedName>
</protein>
<organism evidence="2 3">
    <name type="scientific">Heyndrickxia coagulans</name>
    <name type="common">Weizmannia coagulans</name>
    <dbReference type="NCBI Taxonomy" id="1398"/>
    <lineage>
        <taxon>Bacteria</taxon>
        <taxon>Bacillati</taxon>
        <taxon>Bacillota</taxon>
        <taxon>Bacilli</taxon>
        <taxon>Bacillales</taxon>
        <taxon>Bacillaceae</taxon>
        <taxon>Heyndrickxia</taxon>
    </lineage>
</organism>
<keyword evidence="1" id="KW-0812">Transmembrane</keyword>
<dbReference type="EMBL" id="LQYG01000087">
    <property type="protein sequence ID" value="KYC60680.1"/>
    <property type="molecule type" value="Genomic_DNA"/>
</dbReference>
<dbReference type="PATRIC" id="fig|1398.26.peg.761"/>
<sequence>MKTMDSITAIFIVVSVIILISYYIPRLSFNGFPKEVSHPQGM</sequence>
<dbReference type="AlphaFoldDB" id="A0A150JTQ3"/>
<gene>
    <name evidence="2" type="ORF">B4098_3227</name>
</gene>
<keyword evidence="1" id="KW-1133">Transmembrane helix</keyword>
<proteinExistence type="predicted"/>
<dbReference type="Proteomes" id="UP000075288">
    <property type="component" value="Unassembled WGS sequence"/>
</dbReference>
<evidence type="ECO:0000313" key="3">
    <source>
        <dbReference type="Proteomes" id="UP000075288"/>
    </source>
</evidence>
<reference evidence="2 3" key="1">
    <citation type="submission" date="2016-01" db="EMBL/GenBank/DDBJ databases">
        <title>Genome Sequences of Twelve Sporeforming Bacillus Species Isolated from Foods.</title>
        <authorList>
            <person name="Berendsen E.M."/>
            <person name="Wells-Bennik M.H."/>
            <person name="Krawcyk A.O."/>
            <person name="De Jong A."/>
            <person name="Holsappel S."/>
            <person name="Eijlander R.T."/>
            <person name="Kuipers O.P."/>
        </authorList>
    </citation>
    <scope>NUCLEOTIDE SEQUENCE [LARGE SCALE GENOMIC DNA]</scope>
    <source>
        <strain evidence="2 3">B4098</strain>
    </source>
</reference>